<accession>W9YZP5</accession>
<dbReference type="GeneID" id="19158069"/>
<dbReference type="Proteomes" id="UP000019484">
    <property type="component" value="Unassembled WGS sequence"/>
</dbReference>
<protein>
    <recommendedName>
        <fullName evidence="2">Mtf2-like C-terminal domain-containing protein</fullName>
    </recommendedName>
</protein>
<dbReference type="AlphaFoldDB" id="W9YZP5"/>
<dbReference type="EMBL" id="AMWN01000002">
    <property type="protein sequence ID" value="EXJ94776.1"/>
    <property type="molecule type" value="Genomic_DNA"/>
</dbReference>
<feature type="region of interest" description="Disordered" evidence="1">
    <location>
        <begin position="34"/>
        <end position="84"/>
    </location>
</feature>
<feature type="region of interest" description="Disordered" evidence="1">
    <location>
        <begin position="323"/>
        <end position="360"/>
    </location>
</feature>
<dbReference type="GO" id="GO:0005739">
    <property type="term" value="C:mitochondrion"/>
    <property type="evidence" value="ECO:0007669"/>
    <property type="project" value="InterPro"/>
</dbReference>
<dbReference type="InterPro" id="IPR040009">
    <property type="entry name" value="Mtf2/C5D6.12-like"/>
</dbReference>
<feature type="compositionally biased region" description="Polar residues" evidence="1">
    <location>
        <begin position="206"/>
        <end position="218"/>
    </location>
</feature>
<evidence type="ECO:0000313" key="3">
    <source>
        <dbReference type="EMBL" id="EXJ94776.1"/>
    </source>
</evidence>
<dbReference type="STRING" id="1182541.W9YZP5"/>
<gene>
    <name evidence="3" type="ORF">A1O1_03174</name>
</gene>
<evidence type="ECO:0000313" key="4">
    <source>
        <dbReference type="Proteomes" id="UP000019484"/>
    </source>
</evidence>
<dbReference type="OrthoDB" id="2444174at2759"/>
<proteinExistence type="predicted"/>
<evidence type="ECO:0000259" key="2">
    <source>
        <dbReference type="Pfam" id="PF19189"/>
    </source>
</evidence>
<keyword evidence="4" id="KW-1185">Reference proteome</keyword>
<feature type="region of interest" description="Disordered" evidence="1">
    <location>
        <begin position="139"/>
        <end position="165"/>
    </location>
</feature>
<evidence type="ECO:0000256" key="1">
    <source>
        <dbReference type="SAM" id="MobiDB-lite"/>
    </source>
</evidence>
<sequence>MAAHSELSFLYQTRTILRCHPRVSCTSRRRRLFSSQPQAETSIDHEAPGIGHGHGGFLKEKARQVAESSKAPKAPSSIPNTVGTRVNSTITASERRAFETILRFTPRQAEPSGVKHQSPMIDAVDTDVESILNIFSSSMRSRHGERDETVQKAVKPLRTPDQNGISLDVAAPQANVASTLSNSEAQVDLDQQLPDRPQRQHLSPAAATTTTNPQSTMSDDLPPGEQSLEEITQSLRVSSHDASIQEEVRTRMSQIANALQTAATSTTKRGDIAMWEVCETQIFSMASQLAPPARERLHQPTDPPRFTFTRSHSDNPSELMEVAARASGATHHHTSNATDPVVPRYELPSSSSSPSSSSATEASLSLPALHHVYPAALLLALRLYIHHFPSSPLAHNLLPRIRAFGHTSYVLGAGSQFYNSLLSLVWMTRSSLRQVDALLAEMERGGVELTEETYRILRQIEDERAADLGRGEGNHGVPRGSRGAAWWKRHEQVFWFPRVLDWLSIVAKRLTMKEMVEEGQR</sequence>
<dbReference type="HOGENOM" id="CLU_479794_0_0_1"/>
<dbReference type="PANTHER" id="PTHR39468:SF1">
    <property type="entry name" value="MTF2-LIKE C-TERMINAL DOMAIN-CONTAINING PROTEIN"/>
    <property type="match status" value="1"/>
</dbReference>
<feature type="compositionally biased region" description="Low complexity" evidence="1">
    <location>
        <begin position="347"/>
        <end position="360"/>
    </location>
</feature>
<dbReference type="PANTHER" id="PTHR39468">
    <property type="entry name" value="CHROMOSOME 7, WHOLE GENOME SHOTGUN SEQUENCE"/>
    <property type="match status" value="1"/>
</dbReference>
<dbReference type="InterPro" id="IPR043837">
    <property type="entry name" value="Mtf2-like_C"/>
</dbReference>
<organism evidence="3 4">
    <name type="scientific">Capronia coronata CBS 617.96</name>
    <dbReference type="NCBI Taxonomy" id="1182541"/>
    <lineage>
        <taxon>Eukaryota</taxon>
        <taxon>Fungi</taxon>
        <taxon>Dikarya</taxon>
        <taxon>Ascomycota</taxon>
        <taxon>Pezizomycotina</taxon>
        <taxon>Eurotiomycetes</taxon>
        <taxon>Chaetothyriomycetidae</taxon>
        <taxon>Chaetothyriales</taxon>
        <taxon>Herpotrichiellaceae</taxon>
        <taxon>Capronia</taxon>
    </lineage>
</organism>
<comment type="caution">
    <text evidence="3">The sequence shown here is derived from an EMBL/GenBank/DDBJ whole genome shotgun (WGS) entry which is preliminary data.</text>
</comment>
<feature type="compositionally biased region" description="Low complexity" evidence="1">
    <location>
        <begin position="68"/>
        <end position="77"/>
    </location>
</feature>
<dbReference type="eggNOG" id="ENOG502S7AT">
    <property type="taxonomic scope" value="Eukaryota"/>
</dbReference>
<feature type="region of interest" description="Disordered" evidence="1">
    <location>
        <begin position="195"/>
        <end position="225"/>
    </location>
</feature>
<reference evidence="3 4" key="1">
    <citation type="submission" date="2013-03" db="EMBL/GenBank/DDBJ databases">
        <title>The Genome Sequence of Capronia coronata CBS 617.96.</title>
        <authorList>
            <consortium name="The Broad Institute Genomics Platform"/>
            <person name="Cuomo C."/>
            <person name="de Hoog S."/>
            <person name="Gorbushina A."/>
            <person name="Walker B."/>
            <person name="Young S.K."/>
            <person name="Zeng Q."/>
            <person name="Gargeya S."/>
            <person name="Fitzgerald M."/>
            <person name="Haas B."/>
            <person name="Abouelleil A."/>
            <person name="Allen A.W."/>
            <person name="Alvarado L."/>
            <person name="Arachchi H.M."/>
            <person name="Berlin A.M."/>
            <person name="Chapman S.B."/>
            <person name="Gainer-Dewar J."/>
            <person name="Goldberg J."/>
            <person name="Griggs A."/>
            <person name="Gujja S."/>
            <person name="Hansen M."/>
            <person name="Howarth C."/>
            <person name="Imamovic A."/>
            <person name="Ireland A."/>
            <person name="Larimer J."/>
            <person name="McCowan C."/>
            <person name="Murphy C."/>
            <person name="Pearson M."/>
            <person name="Poon T.W."/>
            <person name="Priest M."/>
            <person name="Roberts A."/>
            <person name="Saif S."/>
            <person name="Shea T."/>
            <person name="Sisk P."/>
            <person name="Sykes S."/>
            <person name="Wortman J."/>
            <person name="Nusbaum C."/>
            <person name="Birren B."/>
        </authorList>
    </citation>
    <scope>NUCLEOTIDE SEQUENCE [LARGE SCALE GENOMIC DNA]</scope>
    <source>
        <strain evidence="3 4">CBS 617.96</strain>
    </source>
</reference>
<dbReference type="RefSeq" id="XP_007722270.1">
    <property type="nucleotide sequence ID" value="XM_007724080.1"/>
</dbReference>
<name>W9YZP5_9EURO</name>
<feature type="domain" description="Mtf2-like C-terminal" evidence="2">
    <location>
        <begin position="257"/>
        <end position="489"/>
    </location>
</feature>
<dbReference type="Pfam" id="PF19189">
    <property type="entry name" value="Mtf2"/>
    <property type="match status" value="1"/>
</dbReference>